<reference evidence="1" key="1">
    <citation type="submission" date="2022-12" db="EMBL/GenBank/DDBJ databases">
        <title>Genome Sequence of Lasiodiplodia mahajangana.</title>
        <authorList>
            <person name="Buettner E."/>
        </authorList>
    </citation>
    <scope>NUCLEOTIDE SEQUENCE</scope>
    <source>
        <strain evidence="1">VT137</strain>
    </source>
</reference>
<sequence>MISLRTSSAQDLLGVIEISRGDQLGKCFLSLPLTGSGDTAMLVRQGSANSGSRTAGFVSNPTFPFIVPSIFLETNDETAPLACASTSHLSSFLAHVPSVALEQPWHATAQFPHAGVSLLPKSLSSPSVAAAAKTVPRNELARA</sequence>
<proteinExistence type="predicted"/>
<gene>
    <name evidence="1" type="ORF">O1611_g970</name>
</gene>
<protein>
    <submittedName>
        <fullName evidence="1">Uncharacterized protein</fullName>
    </submittedName>
</protein>
<accession>A0ACC2JZ26</accession>
<evidence type="ECO:0000313" key="2">
    <source>
        <dbReference type="Proteomes" id="UP001153332"/>
    </source>
</evidence>
<organism evidence="1 2">
    <name type="scientific">Lasiodiplodia mahajangana</name>
    <dbReference type="NCBI Taxonomy" id="1108764"/>
    <lineage>
        <taxon>Eukaryota</taxon>
        <taxon>Fungi</taxon>
        <taxon>Dikarya</taxon>
        <taxon>Ascomycota</taxon>
        <taxon>Pezizomycotina</taxon>
        <taxon>Dothideomycetes</taxon>
        <taxon>Dothideomycetes incertae sedis</taxon>
        <taxon>Botryosphaeriales</taxon>
        <taxon>Botryosphaeriaceae</taxon>
        <taxon>Lasiodiplodia</taxon>
    </lineage>
</organism>
<name>A0ACC2JZ26_9PEZI</name>
<dbReference type="EMBL" id="JAPUUL010000100">
    <property type="protein sequence ID" value="KAJ8132655.1"/>
    <property type="molecule type" value="Genomic_DNA"/>
</dbReference>
<evidence type="ECO:0000313" key="1">
    <source>
        <dbReference type="EMBL" id="KAJ8132655.1"/>
    </source>
</evidence>
<dbReference type="Proteomes" id="UP001153332">
    <property type="component" value="Unassembled WGS sequence"/>
</dbReference>
<comment type="caution">
    <text evidence="1">The sequence shown here is derived from an EMBL/GenBank/DDBJ whole genome shotgun (WGS) entry which is preliminary data.</text>
</comment>
<keyword evidence="2" id="KW-1185">Reference proteome</keyword>